<dbReference type="RefSeq" id="WP_204702952.1">
    <property type="nucleotide sequence ID" value="NZ_JAFBDQ010000021.1"/>
</dbReference>
<comment type="caution">
    <text evidence="2">The sequence shown here is derived from an EMBL/GenBank/DDBJ whole genome shotgun (WGS) entry which is preliminary data.</text>
</comment>
<evidence type="ECO:0000313" key="2">
    <source>
        <dbReference type="EMBL" id="MBM7557996.1"/>
    </source>
</evidence>
<accession>A0A938XXC9</accession>
<name>A0A938XXC9_9FIRM</name>
<dbReference type="AlphaFoldDB" id="A0A938XXC9"/>
<sequence>MTLENKHFRCDPQEWEEFKDTCNELGSNASVELRKFIKRFNKKHTKTIQNTLEQIQNLAESMEEIEELKKALDDPQVRKMIEMYVQTKDDEDEVLKYLANN</sequence>
<organism evidence="2 3">
    <name type="scientific">Halanaerobacter jeridensis</name>
    <dbReference type="NCBI Taxonomy" id="706427"/>
    <lineage>
        <taxon>Bacteria</taxon>
        <taxon>Bacillati</taxon>
        <taxon>Bacillota</taxon>
        <taxon>Clostridia</taxon>
        <taxon>Halanaerobiales</taxon>
        <taxon>Halobacteroidaceae</taxon>
        <taxon>Halanaerobacter</taxon>
    </lineage>
</organism>
<dbReference type="EMBL" id="JAFBDQ010000021">
    <property type="protein sequence ID" value="MBM7557996.1"/>
    <property type="molecule type" value="Genomic_DNA"/>
</dbReference>
<keyword evidence="1" id="KW-0175">Coiled coil</keyword>
<evidence type="ECO:0000256" key="1">
    <source>
        <dbReference type="SAM" id="Coils"/>
    </source>
</evidence>
<dbReference type="Proteomes" id="UP000774000">
    <property type="component" value="Unassembled WGS sequence"/>
</dbReference>
<evidence type="ECO:0000313" key="3">
    <source>
        <dbReference type="Proteomes" id="UP000774000"/>
    </source>
</evidence>
<proteinExistence type="predicted"/>
<reference evidence="2" key="1">
    <citation type="submission" date="2021-01" db="EMBL/GenBank/DDBJ databases">
        <title>Genomic Encyclopedia of Type Strains, Phase IV (KMG-IV): sequencing the most valuable type-strain genomes for metagenomic binning, comparative biology and taxonomic classification.</title>
        <authorList>
            <person name="Goeker M."/>
        </authorList>
    </citation>
    <scope>NUCLEOTIDE SEQUENCE</scope>
    <source>
        <strain evidence="2">DSM 23230</strain>
    </source>
</reference>
<protein>
    <submittedName>
        <fullName evidence="2">Uncharacterized protein YeaO (DUF488 family)</fullName>
    </submittedName>
</protein>
<feature type="coiled-coil region" evidence="1">
    <location>
        <begin position="41"/>
        <end position="68"/>
    </location>
</feature>
<keyword evidence="3" id="KW-1185">Reference proteome</keyword>
<gene>
    <name evidence="2" type="ORF">JOC47_002865</name>
</gene>